<name>A0A0C2MX19_THEKT</name>
<evidence type="ECO:0000313" key="2">
    <source>
        <dbReference type="Proteomes" id="UP000031668"/>
    </source>
</evidence>
<keyword evidence="2" id="KW-1185">Reference proteome</keyword>
<accession>A0A0C2MX19</accession>
<dbReference type="Proteomes" id="UP000031668">
    <property type="component" value="Unassembled WGS sequence"/>
</dbReference>
<protein>
    <submittedName>
        <fullName evidence="1">Uncharacterized protein</fullName>
    </submittedName>
</protein>
<reference evidence="1 2" key="1">
    <citation type="journal article" date="2014" name="Genome Biol. Evol.">
        <title>The genome of the myxosporean Thelohanellus kitauei shows adaptations to nutrient acquisition within its fish host.</title>
        <authorList>
            <person name="Yang Y."/>
            <person name="Xiong J."/>
            <person name="Zhou Z."/>
            <person name="Huo F."/>
            <person name="Miao W."/>
            <person name="Ran C."/>
            <person name="Liu Y."/>
            <person name="Zhang J."/>
            <person name="Feng J."/>
            <person name="Wang M."/>
            <person name="Wang M."/>
            <person name="Wang L."/>
            <person name="Yao B."/>
        </authorList>
    </citation>
    <scope>NUCLEOTIDE SEQUENCE [LARGE SCALE GENOMIC DNA]</scope>
    <source>
        <strain evidence="1">Wuqing</strain>
    </source>
</reference>
<dbReference type="EMBL" id="JWZT01003604">
    <property type="protein sequence ID" value="KII66132.1"/>
    <property type="molecule type" value="Genomic_DNA"/>
</dbReference>
<comment type="caution">
    <text evidence="1">The sequence shown here is derived from an EMBL/GenBank/DDBJ whole genome shotgun (WGS) entry which is preliminary data.</text>
</comment>
<evidence type="ECO:0000313" key="1">
    <source>
        <dbReference type="EMBL" id="KII66132.1"/>
    </source>
</evidence>
<dbReference type="AlphaFoldDB" id="A0A0C2MX19"/>
<organism evidence="1 2">
    <name type="scientific">Thelohanellus kitauei</name>
    <name type="common">Myxosporean</name>
    <dbReference type="NCBI Taxonomy" id="669202"/>
    <lineage>
        <taxon>Eukaryota</taxon>
        <taxon>Metazoa</taxon>
        <taxon>Cnidaria</taxon>
        <taxon>Myxozoa</taxon>
        <taxon>Myxosporea</taxon>
        <taxon>Bivalvulida</taxon>
        <taxon>Platysporina</taxon>
        <taxon>Myxobolidae</taxon>
        <taxon>Thelohanellus</taxon>
    </lineage>
</organism>
<proteinExistence type="predicted"/>
<gene>
    <name evidence="1" type="ORF">RF11_11949</name>
</gene>
<sequence>MEQIISCENSNHDLISFDFNLQNEYNNDSHSVNVETLCSPCIPLHWIPNNMPLVIKEMVWMQFRSQLTLGRLCGIENPFKTSNILQPSAEDKIRDFTKKRYFFTPKDTNLNDQNISLVNNPNFHVNLEDQQKPLDRYLFQNCTDSGIDPFTNCVNIMDGKLDTSNSFDFQPPDLSNSISLFDGAFSQNMLVDESFQLAEPLLDFQNMFRNQNEDKLFF</sequence>